<evidence type="ECO:0000313" key="4">
    <source>
        <dbReference type="EMBL" id="GAQ18117.1"/>
    </source>
</evidence>
<evidence type="ECO:0000256" key="1">
    <source>
        <dbReference type="ARBA" id="ARBA00023015"/>
    </source>
</evidence>
<feature type="domain" description="HTH deoR-type" evidence="3">
    <location>
        <begin position="18"/>
        <end position="73"/>
    </location>
</feature>
<dbReference type="Pfam" id="PF00455">
    <property type="entry name" value="DeoRC"/>
    <property type="match status" value="1"/>
</dbReference>
<reference evidence="4 5" key="2">
    <citation type="journal article" date="2016" name="Genome Announc.">
        <title>Draft Genome Sequence of Oceanobacillus picturae Heshi-B3, Isolated from Fermented Rice Bran in a Traditional Japanese Seafood Dish.</title>
        <authorList>
            <person name="Akuzawa S."/>
            <person name="Nagaoka J."/>
            <person name="Kanekatsu M."/>
            <person name="Kanesaki Y."/>
            <person name="Suzuki T."/>
        </authorList>
    </citation>
    <scope>NUCLEOTIDE SEQUENCE [LARGE SCALE GENOMIC DNA]</scope>
    <source>
        <strain evidence="4 5">Heshi-B3</strain>
    </source>
</reference>
<organism evidence="4 5">
    <name type="scientific">Oceanobacillus picturae</name>
    <dbReference type="NCBI Taxonomy" id="171693"/>
    <lineage>
        <taxon>Bacteria</taxon>
        <taxon>Bacillati</taxon>
        <taxon>Bacillota</taxon>
        <taxon>Bacilli</taxon>
        <taxon>Bacillales</taxon>
        <taxon>Bacillaceae</taxon>
        <taxon>Oceanobacillus</taxon>
    </lineage>
</organism>
<dbReference type="InterPro" id="IPR036390">
    <property type="entry name" value="WH_DNA-bd_sf"/>
</dbReference>
<dbReference type="PROSITE" id="PS51000">
    <property type="entry name" value="HTH_DEOR_2"/>
    <property type="match status" value="1"/>
</dbReference>
<accession>A0A0U9H5X1</accession>
<dbReference type="SMART" id="SM01134">
    <property type="entry name" value="DeoRC"/>
    <property type="match status" value="1"/>
</dbReference>
<dbReference type="InterPro" id="IPR001034">
    <property type="entry name" value="DeoR_HTH"/>
</dbReference>
<dbReference type="InterPro" id="IPR037171">
    <property type="entry name" value="NagB/RpiA_transferase-like"/>
</dbReference>
<dbReference type="PANTHER" id="PTHR30363:SF44">
    <property type="entry name" value="AGA OPERON TRANSCRIPTIONAL REPRESSOR-RELATED"/>
    <property type="match status" value="1"/>
</dbReference>
<gene>
    <name evidence="4" type="ORF">OPHB3_2056</name>
</gene>
<dbReference type="SMART" id="SM00420">
    <property type="entry name" value="HTH_DEOR"/>
    <property type="match status" value="1"/>
</dbReference>
<evidence type="ECO:0000259" key="3">
    <source>
        <dbReference type="PROSITE" id="PS51000"/>
    </source>
</evidence>
<dbReference type="AlphaFoldDB" id="A0A0U9H5X1"/>
<dbReference type="SUPFAM" id="SSF46785">
    <property type="entry name" value="Winged helix' DNA-binding domain"/>
    <property type="match status" value="1"/>
</dbReference>
<dbReference type="Pfam" id="PF08220">
    <property type="entry name" value="HTH_DeoR"/>
    <property type="match status" value="1"/>
</dbReference>
<dbReference type="PRINTS" id="PR00037">
    <property type="entry name" value="HTHLACR"/>
</dbReference>
<dbReference type="EMBL" id="BBXV01000024">
    <property type="protein sequence ID" value="GAQ18117.1"/>
    <property type="molecule type" value="Genomic_DNA"/>
</dbReference>
<protein>
    <submittedName>
        <fullName evidence="4">Glycerol-3-phosphate regulon repressor</fullName>
    </submittedName>
</protein>
<dbReference type="InterPro" id="IPR014036">
    <property type="entry name" value="DeoR-like_C"/>
</dbReference>
<evidence type="ECO:0000256" key="2">
    <source>
        <dbReference type="ARBA" id="ARBA00023163"/>
    </source>
</evidence>
<dbReference type="Gene3D" id="1.10.10.10">
    <property type="entry name" value="Winged helix-like DNA-binding domain superfamily/Winged helix DNA-binding domain"/>
    <property type="match status" value="1"/>
</dbReference>
<name>A0A0U9H5X1_9BACI</name>
<sequence>MKLINKEIYAMEWKSLNQTKRHVFILEKVRVHGEVNSKDLAEELNVSLMTINRDLKALSENGELELVYGGAVYKKTDLSEYPMTIKREVNAHGKKLIGEYCKHLVKPYSSIFIETGTTTLAVAHEIFRAENCTFYSNSLMVLSTLSKHKEISLFSVPGEYRDLSQGFLGVQTIDYIKDFQFDLVFVGTEGITLEHGVTLPDEIDAFTKKAIINQAKQVVLVADKTKFGISHLYKAGSVKDFDVIITDLPKHHESFKHMSQVTNIISVAE</sequence>
<dbReference type="GO" id="GO:0003700">
    <property type="term" value="F:DNA-binding transcription factor activity"/>
    <property type="evidence" value="ECO:0007669"/>
    <property type="project" value="InterPro"/>
</dbReference>
<dbReference type="PANTHER" id="PTHR30363">
    <property type="entry name" value="HTH-TYPE TRANSCRIPTIONAL REGULATOR SRLR-RELATED"/>
    <property type="match status" value="1"/>
</dbReference>
<keyword evidence="2" id="KW-0804">Transcription</keyword>
<reference evidence="5" key="1">
    <citation type="submission" date="2015-07" db="EMBL/GenBank/DDBJ databases">
        <title>Draft Genome Sequence of Oceanobacillus picturae Heshi-B3 that Was Isolated from Fermented Rice Bran with Aging Salted Mackerel, Which Was Named Heshiko as Traditional Fermented Seafood in Japan.</title>
        <authorList>
            <person name="Akuzawa S."/>
            <person name="Nakagawa J."/>
            <person name="Kanekatsu T."/>
            <person name="Kanesaki Y."/>
            <person name="Suzuki T."/>
        </authorList>
    </citation>
    <scope>NUCLEOTIDE SEQUENCE [LARGE SCALE GENOMIC DNA]</scope>
    <source>
        <strain evidence="5">Heshi-B3</strain>
    </source>
</reference>
<dbReference type="Gene3D" id="3.40.50.1360">
    <property type="match status" value="1"/>
</dbReference>
<keyword evidence="1" id="KW-0805">Transcription regulation</keyword>
<dbReference type="Proteomes" id="UP000052946">
    <property type="component" value="Unassembled WGS sequence"/>
</dbReference>
<dbReference type="InterPro" id="IPR036388">
    <property type="entry name" value="WH-like_DNA-bd_sf"/>
</dbReference>
<dbReference type="SUPFAM" id="SSF100950">
    <property type="entry name" value="NagB/RpiA/CoA transferase-like"/>
    <property type="match status" value="1"/>
</dbReference>
<dbReference type="InterPro" id="IPR050313">
    <property type="entry name" value="Carb_Metab_HTH_regulators"/>
</dbReference>
<evidence type="ECO:0000313" key="5">
    <source>
        <dbReference type="Proteomes" id="UP000052946"/>
    </source>
</evidence>
<dbReference type="RefSeq" id="WP_202968604.1">
    <property type="nucleotide sequence ID" value="NZ_BBXV01000024.1"/>
</dbReference>
<proteinExistence type="predicted"/>
<comment type="caution">
    <text evidence="4">The sequence shown here is derived from an EMBL/GenBank/DDBJ whole genome shotgun (WGS) entry which is preliminary data.</text>
</comment>